<dbReference type="Pfam" id="PF01381">
    <property type="entry name" value="HTH_3"/>
    <property type="match status" value="1"/>
</dbReference>
<protein>
    <recommendedName>
        <fullName evidence="1">HTH cro/C1-type domain-containing protein</fullName>
    </recommendedName>
</protein>
<dbReference type="Gene3D" id="1.10.260.40">
    <property type="entry name" value="lambda repressor-like DNA-binding domains"/>
    <property type="match status" value="1"/>
</dbReference>
<dbReference type="InterPro" id="IPR001387">
    <property type="entry name" value="Cro/C1-type_HTH"/>
</dbReference>
<evidence type="ECO:0000259" key="1">
    <source>
        <dbReference type="PROSITE" id="PS50943"/>
    </source>
</evidence>
<dbReference type="AlphaFoldDB" id="A0A0F9LQN5"/>
<dbReference type="SUPFAM" id="SSF47413">
    <property type="entry name" value="lambda repressor-like DNA-binding domains"/>
    <property type="match status" value="1"/>
</dbReference>
<dbReference type="EMBL" id="LAZR01006818">
    <property type="protein sequence ID" value="KKM89421.1"/>
    <property type="molecule type" value="Genomic_DNA"/>
</dbReference>
<proteinExistence type="predicted"/>
<dbReference type="PROSITE" id="PS50943">
    <property type="entry name" value="HTH_CROC1"/>
    <property type="match status" value="1"/>
</dbReference>
<sequence>MAITDLLPPELPTPQACRHLRESMGLSRTQLAARIGVSESSIVAWEAGARNPKGLQRKAYAEALQEIEDYLSGDGT</sequence>
<dbReference type="InterPro" id="IPR010982">
    <property type="entry name" value="Lambda_DNA-bd_dom_sf"/>
</dbReference>
<dbReference type="CDD" id="cd00093">
    <property type="entry name" value="HTH_XRE"/>
    <property type="match status" value="1"/>
</dbReference>
<gene>
    <name evidence="2" type="ORF">LCGC14_1248880</name>
</gene>
<accession>A0A0F9LQN5</accession>
<dbReference type="SMART" id="SM00530">
    <property type="entry name" value="HTH_XRE"/>
    <property type="match status" value="1"/>
</dbReference>
<reference evidence="2" key="1">
    <citation type="journal article" date="2015" name="Nature">
        <title>Complex archaea that bridge the gap between prokaryotes and eukaryotes.</title>
        <authorList>
            <person name="Spang A."/>
            <person name="Saw J.H."/>
            <person name="Jorgensen S.L."/>
            <person name="Zaremba-Niedzwiedzka K."/>
            <person name="Martijn J."/>
            <person name="Lind A.E."/>
            <person name="van Eijk R."/>
            <person name="Schleper C."/>
            <person name="Guy L."/>
            <person name="Ettema T.J."/>
        </authorList>
    </citation>
    <scope>NUCLEOTIDE SEQUENCE</scope>
</reference>
<comment type="caution">
    <text evidence="2">The sequence shown here is derived from an EMBL/GenBank/DDBJ whole genome shotgun (WGS) entry which is preliminary data.</text>
</comment>
<evidence type="ECO:0000313" key="2">
    <source>
        <dbReference type="EMBL" id="KKM89421.1"/>
    </source>
</evidence>
<organism evidence="2">
    <name type="scientific">marine sediment metagenome</name>
    <dbReference type="NCBI Taxonomy" id="412755"/>
    <lineage>
        <taxon>unclassified sequences</taxon>
        <taxon>metagenomes</taxon>
        <taxon>ecological metagenomes</taxon>
    </lineage>
</organism>
<dbReference type="GO" id="GO:0003677">
    <property type="term" value="F:DNA binding"/>
    <property type="evidence" value="ECO:0007669"/>
    <property type="project" value="InterPro"/>
</dbReference>
<name>A0A0F9LQN5_9ZZZZ</name>
<feature type="domain" description="HTH cro/C1-type" evidence="1">
    <location>
        <begin position="18"/>
        <end position="71"/>
    </location>
</feature>